<dbReference type="OrthoDB" id="9786473at2"/>
<feature type="transmembrane region" description="Helical" evidence="1">
    <location>
        <begin position="129"/>
        <end position="149"/>
    </location>
</feature>
<evidence type="ECO:0000313" key="3">
    <source>
        <dbReference type="Proteomes" id="UP000007845"/>
    </source>
</evidence>
<keyword evidence="1" id="KW-0472">Membrane</keyword>
<dbReference type="STRING" id="641491.DND132_0823"/>
<dbReference type="AlphaFoldDB" id="F0JHH8"/>
<feature type="transmembrane region" description="Helical" evidence="1">
    <location>
        <begin position="64"/>
        <end position="83"/>
    </location>
</feature>
<dbReference type="InterPro" id="IPR014509">
    <property type="entry name" value="YjdF-like"/>
</dbReference>
<dbReference type="HOGENOM" id="CLU_087528_2_0_7"/>
<gene>
    <name evidence="2" type="ORF">DND132_0823</name>
</gene>
<name>F0JHH8_9BACT</name>
<dbReference type="PIRSF" id="PIRSF020606">
    <property type="entry name" value="UCP020606"/>
    <property type="match status" value="1"/>
</dbReference>
<evidence type="ECO:0000313" key="2">
    <source>
        <dbReference type="EMBL" id="EGB14038.1"/>
    </source>
</evidence>
<keyword evidence="1" id="KW-0812">Transmembrane</keyword>
<sequence>MNNESAPARWFPPALAAAFLVFWAIMAVNPVMRDVWWAENIPIMAVYLVLVATYPLFRFSNLAYVLMACWLVLHTIGGHYTFANVPFGFVTDLFGFERNHFDRVGHFSIGFYAFPIAELLIRKNLARPVVAYLFGLFAIMALAAGYEIIEWWYAVTAGGEAGIEFLGSQGDIWDAQSDMLCDTLGAVTALVLFFFSGIRAERQLT</sequence>
<feature type="transmembrane region" description="Helical" evidence="1">
    <location>
        <begin position="37"/>
        <end position="57"/>
    </location>
</feature>
<reference evidence="2 3" key="1">
    <citation type="journal article" date="2011" name="J. Bacteriol.">
        <title>Genome sequence of the mercury-methylating strain Desulfovibrio desulfuricans ND132.</title>
        <authorList>
            <person name="Brown S.D."/>
            <person name="Gilmour C.C."/>
            <person name="Kucken A.M."/>
            <person name="Wall J.D."/>
            <person name="Elias D.A."/>
            <person name="Brandt C.C."/>
            <person name="Podar M."/>
            <person name="Chertkov O."/>
            <person name="Held B."/>
            <person name="Bruce D.C."/>
            <person name="Detter J.C."/>
            <person name="Tapia R."/>
            <person name="Han C.S."/>
            <person name="Goodwin L.A."/>
            <person name="Cheng J.F."/>
            <person name="Pitluck S."/>
            <person name="Woyke T."/>
            <person name="Mikhailova N."/>
            <person name="Ivanova N.N."/>
            <person name="Han J."/>
            <person name="Lucas S."/>
            <person name="Lapidus A.L."/>
            <person name="Land M.L."/>
            <person name="Hauser L.J."/>
            <person name="Palumbo A.V."/>
        </authorList>
    </citation>
    <scope>NUCLEOTIDE SEQUENCE [LARGE SCALE GENOMIC DNA]</scope>
    <source>
        <strain evidence="2 3">ND132</strain>
    </source>
</reference>
<keyword evidence="3" id="KW-1185">Reference proteome</keyword>
<dbReference type="Proteomes" id="UP000007845">
    <property type="component" value="Chromosome"/>
</dbReference>
<organism evidence="2 3">
    <name type="scientific">Pseudodesulfovibrio mercurii</name>
    <dbReference type="NCBI Taxonomy" id="641491"/>
    <lineage>
        <taxon>Bacteria</taxon>
        <taxon>Pseudomonadati</taxon>
        <taxon>Thermodesulfobacteriota</taxon>
        <taxon>Desulfovibrionia</taxon>
        <taxon>Desulfovibrionales</taxon>
        <taxon>Desulfovibrionaceae</taxon>
    </lineage>
</organism>
<dbReference type="Pfam" id="PF09997">
    <property type="entry name" value="DUF2238"/>
    <property type="match status" value="1"/>
</dbReference>
<keyword evidence="1" id="KW-1133">Transmembrane helix</keyword>
<dbReference type="InterPro" id="IPR058534">
    <property type="entry name" value="YjdF"/>
</dbReference>
<accession>F0JHH8</accession>
<dbReference type="KEGG" id="ddn:DND132_0823"/>
<dbReference type="RefSeq" id="WP_014321466.1">
    <property type="nucleotide sequence ID" value="NC_016803.1"/>
</dbReference>
<feature type="transmembrane region" description="Helical" evidence="1">
    <location>
        <begin position="183"/>
        <end position="200"/>
    </location>
</feature>
<evidence type="ECO:0000256" key="1">
    <source>
        <dbReference type="SAM" id="Phobius"/>
    </source>
</evidence>
<protein>
    <submittedName>
        <fullName evidence="2">Uncharacterized conserved protein UCP020606</fullName>
    </submittedName>
</protein>
<proteinExistence type="predicted"/>
<dbReference type="eggNOG" id="COG3647">
    <property type="taxonomic scope" value="Bacteria"/>
</dbReference>
<feature type="transmembrane region" description="Helical" evidence="1">
    <location>
        <begin position="103"/>
        <end position="122"/>
    </location>
</feature>
<dbReference type="EMBL" id="CP003220">
    <property type="protein sequence ID" value="EGB14038.1"/>
    <property type="molecule type" value="Genomic_DNA"/>
</dbReference>